<protein>
    <submittedName>
        <fullName evidence="3">Uncharacterized protein</fullName>
    </submittedName>
</protein>
<name>A0A7Y7ZCX6_PSEPU</name>
<proteinExistence type="predicted"/>
<feature type="transmembrane region" description="Helical" evidence="2">
    <location>
        <begin position="21"/>
        <end position="42"/>
    </location>
</feature>
<dbReference type="RefSeq" id="WP_177010865.1">
    <property type="nucleotide sequence ID" value="NZ_JACARV010000063.1"/>
</dbReference>
<evidence type="ECO:0000313" key="3">
    <source>
        <dbReference type="EMBL" id="NWC82570.1"/>
    </source>
</evidence>
<feature type="region of interest" description="Disordered" evidence="1">
    <location>
        <begin position="71"/>
        <end position="90"/>
    </location>
</feature>
<evidence type="ECO:0000256" key="1">
    <source>
        <dbReference type="SAM" id="MobiDB-lite"/>
    </source>
</evidence>
<evidence type="ECO:0000313" key="4">
    <source>
        <dbReference type="Proteomes" id="UP000542695"/>
    </source>
</evidence>
<organism evidence="3 4">
    <name type="scientific">Pseudomonas putida</name>
    <name type="common">Arthrobacter siderocapsulatus</name>
    <dbReference type="NCBI Taxonomy" id="303"/>
    <lineage>
        <taxon>Bacteria</taxon>
        <taxon>Pseudomonadati</taxon>
        <taxon>Pseudomonadota</taxon>
        <taxon>Gammaproteobacteria</taxon>
        <taxon>Pseudomonadales</taxon>
        <taxon>Pseudomonadaceae</taxon>
        <taxon>Pseudomonas</taxon>
    </lineage>
</organism>
<keyword evidence="2" id="KW-0472">Membrane</keyword>
<sequence length="90" mass="9960">MKDSVWMAAYLTTKGLKGGMYAFFLAAVLSFLQVPSIFDAWFDGGVLMPLFVALSAGALSFFVASFLNDEEDEENVRDSEPVAEQQSYYP</sequence>
<dbReference type="EMBL" id="JACARV010000063">
    <property type="protein sequence ID" value="NWC82570.1"/>
    <property type="molecule type" value="Genomic_DNA"/>
</dbReference>
<gene>
    <name evidence="3" type="ORF">HX798_20095</name>
</gene>
<dbReference type="Proteomes" id="UP000542695">
    <property type="component" value="Unassembled WGS sequence"/>
</dbReference>
<evidence type="ECO:0000256" key="2">
    <source>
        <dbReference type="SAM" id="Phobius"/>
    </source>
</evidence>
<keyword evidence="2" id="KW-1133">Transmembrane helix</keyword>
<reference evidence="3 4" key="1">
    <citation type="submission" date="2020-04" db="EMBL/GenBank/DDBJ databases">
        <title>Molecular characterization of pseudomonads from Agaricus bisporus reveal novel blotch 2 pathogens in Western Europe.</title>
        <authorList>
            <person name="Taparia T."/>
            <person name="Krijger M."/>
            <person name="Haynes E."/>
            <person name="Elpinstone J.G."/>
            <person name="Noble R."/>
            <person name="Van Der Wolf J."/>
        </authorList>
    </citation>
    <scope>NUCLEOTIDE SEQUENCE [LARGE SCALE GENOMIC DNA]</scope>
    <source>
        <strain evidence="3 4">P7765</strain>
    </source>
</reference>
<feature type="transmembrane region" description="Helical" evidence="2">
    <location>
        <begin position="48"/>
        <end position="67"/>
    </location>
</feature>
<accession>A0A7Y7ZCX6</accession>
<comment type="caution">
    <text evidence="3">The sequence shown here is derived from an EMBL/GenBank/DDBJ whole genome shotgun (WGS) entry which is preliminary data.</text>
</comment>
<keyword evidence="2" id="KW-0812">Transmembrane</keyword>
<dbReference type="AlphaFoldDB" id="A0A7Y7ZCX6"/>